<reference evidence="2" key="2">
    <citation type="submission" date="2015-01" db="EMBL/GenBank/DDBJ databases">
        <title>Evolutionary Origins and Diversification of the Mycorrhizal Mutualists.</title>
        <authorList>
            <consortium name="DOE Joint Genome Institute"/>
            <consortium name="Mycorrhizal Genomics Consortium"/>
            <person name="Kohler A."/>
            <person name="Kuo A."/>
            <person name="Nagy L.G."/>
            <person name="Floudas D."/>
            <person name="Copeland A."/>
            <person name="Barry K.W."/>
            <person name="Cichocki N."/>
            <person name="Veneault-Fourrey C."/>
            <person name="LaButti K."/>
            <person name="Lindquist E.A."/>
            <person name="Lipzen A."/>
            <person name="Lundell T."/>
            <person name="Morin E."/>
            <person name="Murat C."/>
            <person name="Riley R."/>
            <person name="Ohm R."/>
            <person name="Sun H."/>
            <person name="Tunlid A."/>
            <person name="Henrissat B."/>
            <person name="Grigoriev I.V."/>
            <person name="Hibbett D.S."/>
            <person name="Martin F."/>
        </authorList>
    </citation>
    <scope>NUCLEOTIDE SEQUENCE [LARGE SCALE GENOMIC DNA]</scope>
    <source>
        <strain evidence="2">441</strain>
    </source>
</reference>
<accession>A0A0C9Z951</accession>
<evidence type="ECO:0000313" key="1">
    <source>
        <dbReference type="EMBL" id="KIK16443.1"/>
    </source>
</evidence>
<keyword evidence="2" id="KW-1185">Reference proteome</keyword>
<organism evidence="1 2">
    <name type="scientific">Pisolithus microcarpus 441</name>
    <dbReference type="NCBI Taxonomy" id="765257"/>
    <lineage>
        <taxon>Eukaryota</taxon>
        <taxon>Fungi</taxon>
        <taxon>Dikarya</taxon>
        <taxon>Basidiomycota</taxon>
        <taxon>Agaricomycotina</taxon>
        <taxon>Agaricomycetes</taxon>
        <taxon>Agaricomycetidae</taxon>
        <taxon>Boletales</taxon>
        <taxon>Sclerodermatineae</taxon>
        <taxon>Pisolithaceae</taxon>
        <taxon>Pisolithus</taxon>
    </lineage>
</organism>
<protein>
    <submittedName>
        <fullName evidence="1">Uncharacterized protein</fullName>
    </submittedName>
</protein>
<gene>
    <name evidence="1" type="ORF">PISMIDRAFT_267221</name>
</gene>
<evidence type="ECO:0000313" key="2">
    <source>
        <dbReference type="Proteomes" id="UP000054018"/>
    </source>
</evidence>
<reference evidence="1 2" key="1">
    <citation type="submission" date="2014-04" db="EMBL/GenBank/DDBJ databases">
        <authorList>
            <consortium name="DOE Joint Genome Institute"/>
            <person name="Kuo A."/>
            <person name="Kohler A."/>
            <person name="Costa M.D."/>
            <person name="Nagy L.G."/>
            <person name="Floudas D."/>
            <person name="Copeland A."/>
            <person name="Barry K.W."/>
            <person name="Cichocki N."/>
            <person name="Veneault-Fourrey C."/>
            <person name="LaButti K."/>
            <person name="Lindquist E.A."/>
            <person name="Lipzen A."/>
            <person name="Lundell T."/>
            <person name="Morin E."/>
            <person name="Murat C."/>
            <person name="Sun H."/>
            <person name="Tunlid A."/>
            <person name="Henrissat B."/>
            <person name="Grigoriev I.V."/>
            <person name="Hibbett D.S."/>
            <person name="Martin F."/>
            <person name="Nordberg H.P."/>
            <person name="Cantor M.N."/>
            <person name="Hua S.X."/>
        </authorList>
    </citation>
    <scope>NUCLEOTIDE SEQUENCE [LARGE SCALE GENOMIC DNA]</scope>
    <source>
        <strain evidence="1 2">441</strain>
    </source>
</reference>
<dbReference type="EMBL" id="KN833857">
    <property type="protein sequence ID" value="KIK16443.1"/>
    <property type="molecule type" value="Genomic_DNA"/>
</dbReference>
<sequence>MVPQKSSPIRYAIVYFPFPSYHSLNFVQVSTAEFAYRTPLRGSSFSVSVI</sequence>
<proteinExistence type="predicted"/>
<name>A0A0C9Z951_9AGAM</name>
<dbReference type="AlphaFoldDB" id="A0A0C9Z951"/>
<dbReference type="HOGENOM" id="CLU_3125622_0_0_1"/>
<dbReference type="Proteomes" id="UP000054018">
    <property type="component" value="Unassembled WGS sequence"/>
</dbReference>